<evidence type="ECO:0000313" key="4">
    <source>
        <dbReference type="Proteomes" id="UP001165302"/>
    </source>
</evidence>
<dbReference type="SUPFAM" id="SSF48208">
    <property type="entry name" value="Six-hairpin glycosidases"/>
    <property type="match status" value="1"/>
</dbReference>
<dbReference type="Proteomes" id="UP001165302">
    <property type="component" value="Unassembled WGS sequence"/>
</dbReference>
<dbReference type="InterPro" id="IPR010905">
    <property type="entry name" value="Glyco_hydro_88"/>
</dbReference>
<feature type="chain" id="PRO_5045090188" evidence="2">
    <location>
        <begin position="24"/>
        <end position="388"/>
    </location>
</feature>
<dbReference type="PANTHER" id="PTHR33886">
    <property type="entry name" value="UNSATURATED RHAMNOGALACTURONAN HYDROLASE (EUROFUNG)"/>
    <property type="match status" value="1"/>
</dbReference>
<dbReference type="InterPro" id="IPR012341">
    <property type="entry name" value="6hp_glycosidase-like_sf"/>
</dbReference>
<keyword evidence="4" id="KW-1185">Reference proteome</keyword>
<dbReference type="InterPro" id="IPR008928">
    <property type="entry name" value="6-hairpin_glycosidase_sf"/>
</dbReference>
<evidence type="ECO:0000313" key="3">
    <source>
        <dbReference type="EMBL" id="MCA5003849.1"/>
    </source>
</evidence>
<organism evidence="3 4">
    <name type="scientific">Sphingobacterium bovistauri</name>
    <dbReference type="NCBI Taxonomy" id="2781959"/>
    <lineage>
        <taxon>Bacteria</taxon>
        <taxon>Pseudomonadati</taxon>
        <taxon>Bacteroidota</taxon>
        <taxon>Sphingobacteriia</taxon>
        <taxon>Sphingobacteriales</taxon>
        <taxon>Sphingobacteriaceae</taxon>
        <taxon>Sphingobacterium</taxon>
    </lineage>
</organism>
<dbReference type="EMBL" id="JADEYP010000002">
    <property type="protein sequence ID" value="MCA5003849.1"/>
    <property type="molecule type" value="Genomic_DNA"/>
</dbReference>
<dbReference type="PROSITE" id="PS51257">
    <property type="entry name" value="PROKAR_LIPOPROTEIN"/>
    <property type="match status" value="1"/>
</dbReference>
<dbReference type="Gene3D" id="1.50.10.10">
    <property type="match status" value="1"/>
</dbReference>
<keyword evidence="1 3" id="KW-0378">Hydrolase</keyword>
<dbReference type="PANTHER" id="PTHR33886:SF8">
    <property type="entry name" value="UNSATURATED RHAMNOGALACTURONAN HYDROLASE (EUROFUNG)"/>
    <property type="match status" value="1"/>
</dbReference>
<comment type="caution">
    <text evidence="3">The sequence shown here is derived from an EMBL/GenBank/DDBJ whole genome shotgun (WGS) entry which is preliminary data.</text>
</comment>
<gene>
    <name evidence="3" type="ORF">IPZ78_01640</name>
</gene>
<name>A0ABS7Z4F2_9SPHI</name>
<reference evidence="3" key="1">
    <citation type="submission" date="2020-10" db="EMBL/GenBank/DDBJ databases">
        <authorList>
            <person name="Lu T."/>
            <person name="Wang Q."/>
            <person name="Han X."/>
        </authorList>
    </citation>
    <scope>NUCLEOTIDE SEQUENCE</scope>
    <source>
        <strain evidence="3">WQ 366</strain>
    </source>
</reference>
<dbReference type="Pfam" id="PF07470">
    <property type="entry name" value="Glyco_hydro_88"/>
    <property type="match status" value="1"/>
</dbReference>
<feature type="signal peptide" evidence="2">
    <location>
        <begin position="1"/>
        <end position="23"/>
    </location>
</feature>
<dbReference type="InterPro" id="IPR052043">
    <property type="entry name" value="PolySaccharide_Degr_Enz"/>
</dbReference>
<accession>A0ABS7Z4F2</accession>
<sequence>MKGQKITGLGLLLCSILLITACASKSKISRTPTSTMQKEDVLSVLRSTNNYFMNKWPDTGKPLYTTRWRPSNIWTRGVYYEGLMALYKIDKDQRYYDYAVDWGENHKWGLRNGTKTRNADDQTCGQTYLDLYEIDPKPERIRDIKTNIDYVIASGKYDDWTWIDAIQMAMPVFAKLGVMYKDPKYFDYMYKMYAYSKNVEGGGLYNKKDKLWWRDKDFVPPYKEPNGEDCYWSRGNGWVVAALVRVLDLIPENENHRAEYLQDYKELMEGLLACQREDGFWNVSLHDPTNYGGRETSGTALFVYGMAWGINNGLLDDKIYRPAMELAWNAMVKEAIHPSGFLGYLQGTGKEPKDGQPVSFSSVPDFEDYGLGCFLLAGTEVYKLIANN</sequence>
<dbReference type="RefSeq" id="WP_225551186.1">
    <property type="nucleotide sequence ID" value="NZ_JADEYP010000002.1"/>
</dbReference>
<evidence type="ECO:0000256" key="1">
    <source>
        <dbReference type="ARBA" id="ARBA00022801"/>
    </source>
</evidence>
<protein>
    <submittedName>
        <fullName evidence="3">Glycoside hydrolase family 88 protein</fullName>
    </submittedName>
</protein>
<evidence type="ECO:0000256" key="2">
    <source>
        <dbReference type="SAM" id="SignalP"/>
    </source>
</evidence>
<dbReference type="GO" id="GO:0016787">
    <property type="term" value="F:hydrolase activity"/>
    <property type="evidence" value="ECO:0007669"/>
    <property type="project" value="UniProtKB-KW"/>
</dbReference>
<keyword evidence="2" id="KW-0732">Signal</keyword>
<proteinExistence type="predicted"/>